<dbReference type="WBParaSite" id="nRc.2.0.1.t21468-RA">
    <property type="protein sequence ID" value="nRc.2.0.1.t21468-RA"/>
    <property type="gene ID" value="nRc.2.0.1.g21468"/>
</dbReference>
<name>A0A915J6V5_ROMCU</name>
<proteinExistence type="predicted"/>
<reference evidence="2" key="1">
    <citation type="submission" date="2022-11" db="UniProtKB">
        <authorList>
            <consortium name="WormBaseParasite"/>
        </authorList>
    </citation>
    <scope>IDENTIFICATION</scope>
</reference>
<protein>
    <submittedName>
        <fullName evidence="2">Uncharacterized protein</fullName>
    </submittedName>
</protein>
<dbReference type="AlphaFoldDB" id="A0A915J6V5"/>
<organism evidence="1 2">
    <name type="scientific">Romanomermis culicivorax</name>
    <name type="common">Nematode worm</name>
    <dbReference type="NCBI Taxonomy" id="13658"/>
    <lineage>
        <taxon>Eukaryota</taxon>
        <taxon>Metazoa</taxon>
        <taxon>Ecdysozoa</taxon>
        <taxon>Nematoda</taxon>
        <taxon>Enoplea</taxon>
        <taxon>Dorylaimia</taxon>
        <taxon>Mermithida</taxon>
        <taxon>Mermithoidea</taxon>
        <taxon>Mermithidae</taxon>
        <taxon>Romanomermis</taxon>
    </lineage>
</organism>
<evidence type="ECO:0000313" key="2">
    <source>
        <dbReference type="WBParaSite" id="nRc.2.0.1.t21468-RA"/>
    </source>
</evidence>
<dbReference type="Proteomes" id="UP000887565">
    <property type="component" value="Unplaced"/>
</dbReference>
<keyword evidence="1" id="KW-1185">Reference proteome</keyword>
<sequence length="29" mass="3387">MLWLDLTSVSVVQSLLKLQFHGSQWPQMN</sequence>
<accession>A0A915J6V5</accession>
<evidence type="ECO:0000313" key="1">
    <source>
        <dbReference type="Proteomes" id="UP000887565"/>
    </source>
</evidence>